<feature type="domain" description="Fibronectin type-III" evidence="13">
    <location>
        <begin position="629"/>
        <end position="714"/>
    </location>
</feature>
<feature type="domain" description="Fibronectin type-III" evidence="13">
    <location>
        <begin position="881"/>
        <end position="976"/>
    </location>
</feature>
<organism evidence="14 15">
    <name type="scientific">Anaeramoeba flamelloides</name>
    <dbReference type="NCBI Taxonomy" id="1746091"/>
    <lineage>
        <taxon>Eukaryota</taxon>
        <taxon>Metamonada</taxon>
        <taxon>Anaeramoebidae</taxon>
        <taxon>Anaeramoeba</taxon>
    </lineage>
</organism>
<feature type="domain" description="Fibronectin type-III" evidence="13">
    <location>
        <begin position="1277"/>
        <end position="1366"/>
    </location>
</feature>
<feature type="transmembrane region" description="Helical" evidence="11">
    <location>
        <begin position="1553"/>
        <end position="1577"/>
    </location>
</feature>
<evidence type="ECO:0000256" key="2">
    <source>
        <dbReference type="ARBA" id="ARBA00008921"/>
    </source>
</evidence>
<feature type="domain" description="Fibronectin type-III" evidence="13">
    <location>
        <begin position="1074"/>
        <end position="1172"/>
    </location>
</feature>
<keyword evidence="9" id="KW-0675">Receptor</keyword>
<dbReference type="SUPFAM" id="SSF49265">
    <property type="entry name" value="Fibronectin type III"/>
    <property type="match status" value="7"/>
</dbReference>
<feature type="chain" id="PRO_5043832426" evidence="12">
    <location>
        <begin position="24"/>
        <end position="1649"/>
    </location>
</feature>
<feature type="domain" description="Fibronectin type-III" evidence="13">
    <location>
        <begin position="421"/>
        <end position="519"/>
    </location>
</feature>
<evidence type="ECO:0000313" key="15">
    <source>
        <dbReference type="Proteomes" id="UP001146793"/>
    </source>
</evidence>
<dbReference type="InterPro" id="IPR013783">
    <property type="entry name" value="Ig-like_fold"/>
</dbReference>
<keyword evidence="3 11" id="KW-0812">Transmembrane</keyword>
<keyword evidence="4 12" id="KW-0732">Signal</keyword>
<accession>A0AAV8A5F6</accession>
<evidence type="ECO:0000256" key="5">
    <source>
        <dbReference type="ARBA" id="ARBA00022737"/>
    </source>
</evidence>
<dbReference type="PANTHER" id="PTHR13817:SF73">
    <property type="entry name" value="FIBRONECTIN TYPE-III DOMAIN-CONTAINING PROTEIN"/>
    <property type="match status" value="1"/>
</dbReference>
<protein>
    <submittedName>
        <fullName evidence="14">Fibronectin type iii domain-containing 3ba-related</fullName>
    </submittedName>
</protein>
<gene>
    <name evidence="14" type="ORF">M0812_01466</name>
</gene>
<dbReference type="PANTHER" id="PTHR13817">
    <property type="entry name" value="TITIN"/>
    <property type="match status" value="1"/>
</dbReference>
<dbReference type="Gene3D" id="2.160.20.10">
    <property type="entry name" value="Single-stranded right-handed beta-helix, Pectin lyase-like"/>
    <property type="match status" value="1"/>
</dbReference>
<dbReference type="SUPFAM" id="SSF51126">
    <property type="entry name" value="Pectin lyase-like"/>
    <property type="match status" value="1"/>
</dbReference>
<dbReference type="InterPro" id="IPR009030">
    <property type="entry name" value="Growth_fac_rcpt_cys_sf"/>
</dbReference>
<feature type="domain" description="Fibronectin type-III" evidence="13">
    <location>
        <begin position="1173"/>
        <end position="1275"/>
    </location>
</feature>
<evidence type="ECO:0000256" key="6">
    <source>
        <dbReference type="ARBA" id="ARBA00022989"/>
    </source>
</evidence>
<dbReference type="EMBL" id="JANTQA010000015">
    <property type="protein sequence ID" value="KAJ3448978.1"/>
    <property type="molecule type" value="Genomic_DNA"/>
</dbReference>
<comment type="similarity">
    <text evidence="2">Belongs to the type I cytokine receptor family. Type 2 subfamily.</text>
</comment>
<keyword evidence="7 11" id="KW-0472">Membrane</keyword>
<proteinExistence type="inferred from homology"/>
<evidence type="ECO:0000256" key="1">
    <source>
        <dbReference type="ARBA" id="ARBA00004479"/>
    </source>
</evidence>
<dbReference type="InterPro" id="IPR050964">
    <property type="entry name" value="Striated_Muscle_Regulatory"/>
</dbReference>
<dbReference type="SMART" id="SM01411">
    <property type="entry name" value="Ephrin_rec_like"/>
    <property type="match status" value="1"/>
</dbReference>
<feature type="signal peptide" evidence="12">
    <location>
        <begin position="1"/>
        <end position="23"/>
    </location>
</feature>
<evidence type="ECO:0000256" key="11">
    <source>
        <dbReference type="SAM" id="Phobius"/>
    </source>
</evidence>
<evidence type="ECO:0000256" key="3">
    <source>
        <dbReference type="ARBA" id="ARBA00022692"/>
    </source>
</evidence>
<dbReference type="GO" id="GO:0016020">
    <property type="term" value="C:membrane"/>
    <property type="evidence" value="ECO:0007669"/>
    <property type="project" value="UniProtKB-SubCell"/>
</dbReference>
<comment type="subcellular location">
    <subcellularLocation>
        <location evidence="1">Membrane</location>
        <topology evidence="1">Single-pass type I membrane protein</topology>
    </subcellularLocation>
</comment>
<evidence type="ECO:0000259" key="13">
    <source>
        <dbReference type="PROSITE" id="PS50853"/>
    </source>
</evidence>
<dbReference type="SUPFAM" id="SSF57184">
    <property type="entry name" value="Growth factor receptor domain"/>
    <property type="match status" value="1"/>
</dbReference>
<comment type="caution">
    <text evidence="14">The sequence shown here is derived from an EMBL/GenBank/DDBJ whole genome shotgun (WGS) entry which is preliminary data.</text>
</comment>
<evidence type="ECO:0000256" key="7">
    <source>
        <dbReference type="ARBA" id="ARBA00023136"/>
    </source>
</evidence>
<dbReference type="InterPro" id="IPR003529">
    <property type="entry name" value="Hematopoietin_rcpt_Gp130_CS"/>
</dbReference>
<dbReference type="InterPro" id="IPR003961">
    <property type="entry name" value="FN3_dom"/>
</dbReference>
<feature type="domain" description="Fibronectin type-III" evidence="13">
    <location>
        <begin position="981"/>
        <end position="1073"/>
    </location>
</feature>
<reference evidence="14" key="1">
    <citation type="submission" date="2022-08" db="EMBL/GenBank/DDBJ databases">
        <title>Novel sulphate-reducing endosymbionts in the free-living metamonad Anaeramoeba.</title>
        <authorList>
            <person name="Jerlstrom-Hultqvist J."/>
            <person name="Cepicka I."/>
            <person name="Gallot-Lavallee L."/>
            <person name="Salas-Leiva D."/>
            <person name="Curtis B.A."/>
            <person name="Zahonova K."/>
            <person name="Pipaliya S."/>
            <person name="Dacks J."/>
            <person name="Roger A.J."/>
        </authorList>
    </citation>
    <scope>NUCLEOTIDE SEQUENCE</scope>
    <source>
        <strain evidence="14">Busselton2</strain>
    </source>
</reference>
<evidence type="ECO:0000313" key="14">
    <source>
        <dbReference type="EMBL" id="KAJ3448978.1"/>
    </source>
</evidence>
<sequence length="1649" mass="183911">MICPKLFFVLLITFLALTFQTNCSTSGPKCGLVVAKTGNDTNNCEEYNNACLTIERAMGLSKGDDVICVYEGTYYLTKTISLTSQTLVSIKGSQKTIIDASSGRKCVVVEGDYSPTIDGFTFQNCQSDDTTNAGSLSFRCTTTSPKPKLQNSVIQHSTGSIAGGVYIENCGVELTNVEIENNEANSESGESSGGLYCNTNVNNHNTNLQFDNVIIVNNANPKNKFANNIGNELNCFANSNVLNNCGTCSNGGNCLPSGVCVCLPGSSIPSPDCKYCSPGSYSNSTNSKECALCDQDYYSLGEGNTKCSQCPDKTTNSGKGSSECTPTKITGGITLLSQTSTSLQFQFQLLKIPFPVLGYHVWYQRVGSAAWDIEDLLSIQNIFHLTDLLSGTYNIKMCGYNDQGDGIFSDVQQFKTLQATVPDQISKIYSIPPTTATSFQFGWGEPNNGGDLILSYELLYRQADHQEWNGINITNDSSSSTNYNLTDLLSGEYDIKMASTNAIGQSKYSLEHSFWTSNAVPPSAITNIYLNGRTSSSLTIGWDIPWNGGKQISNYELKYCPIEKKTDSCDNINWQTIDFSNPSKPVYQIKNLLSGYYIVILRAGNGISPNPDFSDNFVYETKNKTLPGAVTNMQEVGFTSSSITINWDKPDQGGAKLFNYRIWYNSTYTDSNATFNFFTLSNLKSGDYEISIQAQNEVGFGNHSKKIICSTAGPQTPGKISNLKKLAGGDTFLKISWDTPQNYGETITNYQINYTCTDCDNFYFMKNMNNNKKKNKNMNNNNMNNNNNMDNMNNNKKKKTYQTNIKNKNQQDKFETNNINDNLIWNEIRTGNSSTNFIINNLQKKKTYDISIIAYNSVGWSSHWSDILTITTDNSTTPKKISPKPTVSGKGSTFLTIDWTNPPDGGSPLTYYWFYWKNIGINDEYISIKIDVNKLDPLQYNITKLLNGTYEVVICAENLNGLGEKSNPLIVQTLPPTVPSVPIDPKQYDSTSSSVSMLWVFPESDGGSEITNFDFYFKSITREGYKKHYNTPLTFLYQASDLLSGAYNVSMASVNIVGKSDFINFQVQTEPATKPSQIEGLKAISGTSTTIIISWTKPNNNGEPLVNYLIEWKNVKDLHYQNNSFYASDAIIYQLTNLLSGDYEIKLSATNKIGTSLPSVLNASTSAATVPAIVQDIKEKNVSSTSIQLEWKIPNNGGRKIEKYEINYFLNNDNIHDFYDYYNSNVNGNIIYSDQNSVIIENLLSGNYSIEIKAQNEIGFSKNWSQIINIATLGPIKPGKINSINSNVYRRKILFDWAQPNNGGLKILNYNITCLNEKKTYLTNNTEINFKGLVPNTNYNFLIYAINELGNGPVTVFQNKTGSPYPGTVKFCMSLQTTSISIVIRWQLYDPDPVTFNVRINNDGKTIHGINVEYLAINDLLPNVNYSIQIQAQIGEYKGNWSQMFYYKTKKYKPGQVQNIDIKSITSDSVSFSWEAPRENGYPIDDYNIQIFDQKNDNPIIKVSQNTSISVKALRANTTYYIKISAHNYEGDGPYSEKKKFSTKQNKIKKQNLGLIIGISLAVAGAVLLAGASFYYWRRRKVIKVNPNVMVYSIDGEDSSSSENIYEKQQVEEQFISNLINDTINNNKSQYYNNMENDQVDENSRLLSD</sequence>
<feature type="domain" description="Fibronectin type-III" evidence="13">
    <location>
        <begin position="521"/>
        <end position="624"/>
    </location>
</feature>
<keyword evidence="6 11" id="KW-1133">Transmembrane helix</keyword>
<evidence type="ECO:0000256" key="10">
    <source>
        <dbReference type="ARBA" id="ARBA00023180"/>
    </source>
</evidence>
<evidence type="ECO:0000256" key="4">
    <source>
        <dbReference type="ARBA" id="ARBA00022729"/>
    </source>
</evidence>
<keyword evidence="10" id="KW-0325">Glycoprotein</keyword>
<feature type="domain" description="Fibronectin type-III" evidence="13">
    <location>
        <begin position="1456"/>
        <end position="1546"/>
    </location>
</feature>
<evidence type="ECO:0000256" key="9">
    <source>
        <dbReference type="ARBA" id="ARBA00023170"/>
    </source>
</evidence>
<dbReference type="InterPro" id="IPR036116">
    <property type="entry name" value="FN3_sf"/>
</dbReference>
<dbReference type="PROSITE" id="PS01353">
    <property type="entry name" value="HEMATOPO_REC_L_F2"/>
    <property type="match status" value="1"/>
</dbReference>
<dbReference type="Proteomes" id="UP001146793">
    <property type="component" value="Unassembled WGS sequence"/>
</dbReference>
<dbReference type="InterPro" id="IPR011050">
    <property type="entry name" value="Pectin_lyase_fold/virulence"/>
</dbReference>
<dbReference type="Gene3D" id="2.60.40.10">
    <property type="entry name" value="Immunoglobulins"/>
    <property type="match status" value="11"/>
</dbReference>
<evidence type="ECO:0000256" key="12">
    <source>
        <dbReference type="SAM" id="SignalP"/>
    </source>
</evidence>
<dbReference type="InterPro" id="IPR012334">
    <property type="entry name" value="Pectin_lyas_fold"/>
</dbReference>
<dbReference type="PROSITE" id="PS50853">
    <property type="entry name" value="FN3"/>
    <property type="match status" value="10"/>
</dbReference>
<dbReference type="SMART" id="SM00060">
    <property type="entry name" value="FN3"/>
    <property type="match status" value="12"/>
</dbReference>
<feature type="domain" description="Fibronectin type-III" evidence="13">
    <location>
        <begin position="325"/>
        <end position="419"/>
    </location>
</feature>
<name>A0AAV8A5F6_9EUKA</name>
<keyword evidence="5" id="KW-0677">Repeat</keyword>
<keyword evidence="8" id="KW-1015">Disulfide bond</keyword>
<dbReference type="GO" id="GO:0004896">
    <property type="term" value="F:cytokine receptor activity"/>
    <property type="evidence" value="ECO:0007669"/>
    <property type="project" value="InterPro"/>
</dbReference>
<evidence type="ECO:0000256" key="8">
    <source>
        <dbReference type="ARBA" id="ARBA00023157"/>
    </source>
</evidence>
<dbReference type="Pfam" id="PF00041">
    <property type="entry name" value="fn3"/>
    <property type="match status" value="8"/>
</dbReference>
<dbReference type="CDD" id="cd00063">
    <property type="entry name" value="FN3"/>
    <property type="match status" value="11"/>
</dbReference>